<name>A0A5D6V3V6_9BACT</name>
<dbReference type="AlphaFoldDB" id="A0A5D6V3V6"/>
<organism evidence="3 4">
    <name type="scientific">Hymenobacter lutimineralis</name>
    <dbReference type="NCBI Taxonomy" id="2606448"/>
    <lineage>
        <taxon>Bacteria</taxon>
        <taxon>Pseudomonadati</taxon>
        <taxon>Bacteroidota</taxon>
        <taxon>Cytophagia</taxon>
        <taxon>Cytophagales</taxon>
        <taxon>Hymenobacteraceae</taxon>
        <taxon>Hymenobacter</taxon>
    </lineage>
</organism>
<reference evidence="3 4" key="1">
    <citation type="submission" date="2019-08" db="EMBL/GenBank/DDBJ databases">
        <authorList>
            <person name="Seo M.-J."/>
        </authorList>
    </citation>
    <scope>NUCLEOTIDE SEQUENCE [LARGE SCALE GENOMIC DNA]</scope>
    <source>
        <strain evidence="3 4">KIGAM108</strain>
    </source>
</reference>
<proteinExistence type="predicted"/>
<dbReference type="Proteomes" id="UP000322791">
    <property type="component" value="Unassembled WGS sequence"/>
</dbReference>
<evidence type="ECO:0000256" key="1">
    <source>
        <dbReference type="SAM" id="MobiDB-lite"/>
    </source>
</evidence>
<comment type="caution">
    <text evidence="3">The sequence shown here is derived from an EMBL/GenBank/DDBJ whole genome shotgun (WGS) entry which is preliminary data.</text>
</comment>
<feature type="region of interest" description="Disordered" evidence="1">
    <location>
        <begin position="167"/>
        <end position="190"/>
    </location>
</feature>
<dbReference type="RefSeq" id="WP_149071079.1">
    <property type="nucleotide sequence ID" value="NZ_VTHL01000010.1"/>
</dbReference>
<gene>
    <name evidence="3" type="ORF">FY528_11105</name>
</gene>
<evidence type="ECO:0000313" key="4">
    <source>
        <dbReference type="Proteomes" id="UP000322791"/>
    </source>
</evidence>
<feature type="chain" id="PRO_5022810752" description="DUF3575 domain-containing protein" evidence="2">
    <location>
        <begin position="28"/>
        <end position="190"/>
    </location>
</feature>
<feature type="compositionally biased region" description="Basic and acidic residues" evidence="1">
    <location>
        <begin position="167"/>
        <end position="180"/>
    </location>
</feature>
<protein>
    <recommendedName>
        <fullName evidence="5">DUF3575 domain-containing protein</fullName>
    </recommendedName>
</protein>
<evidence type="ECO:0000256" key="2">
    <source>
        <dbReference type="SAM" id="SignalP"/>
    </source>
</evidence>
<keyword evidence="4" id="KW-1185">Reference proteome</keyword>
<accession>A0A5D6V3V6</accession>
<evidence type="ECO:0000313" key="3">
    <source>
        <dbReference type="EMBL" id="TYZ09284.1"/>
    </source>
</evidence>
<feature type="signal peptide" evidence="2">
    <location>
        <begin position="1"/>
        <end position="27"/>
    </location>
</feature>
<keyword evidence="2" id="KW-0732">Signal</keyword>
<dbReference type="EMBL" id="VTHL01000010">
    <property type="protein sequence ID" value="TYZ09284.1"/>
    <property type="molecule type" value="Genomic_DNA"/>
</dbReference>
<evidence type="ECO:0008006" key="5">
    <source>
        <dbReference type="Google" id="ProtNLM"/>
    </source>
</evidence>
<sequence>MHLFRSLGRLTALVIIGLLLAPPAAQAQKYRTAGGVRYSTGSLGLTLQQKILEKATLEGIALASSREVSATVLAERHFPVLGPSLNYYLGAGGHLGTHKDNGGFGGFDGMLGVEYKVAFTRLLLSADFKPSIEFGGEDWARFPVGFSLRYVIVQDKSKGFLGIFGSDDDKKKSKSKEGKSKQKGSGIFGL</sequence>